<gene>
    <name evidence="2" type="ORF">SRO942_LOCUS44657</name>
</gene>
<dbReference type="Gene3D" id="3.90.1290.10">
    <property type="entry name" value="Plakin repeat"/>
    <property type="match status" value="2"/>
</dbReference>
<dbReference type="OrthoDB" id="7401532at2759"/>
<feature type="non-terminal residue" evidence="2">
    <location>
        <position position="506"/>
    </location>
</feature>
<comment type="caution">
    <text evidence="2">The sequence shown here is derived from an EMBL/GenBank/DDBJ whole genome shotgun (WGS) entry which is preliminary data.</text>
</comment>
<accession>A0A8S2XH56</accession>
<dbReference type="AlphaFoldDB" id="A0A8S2XH56"/>
<reference evidence="2" key="1">
    <citation type="submission" date="2021-02" db="EMBL/GenBank/DDBJ databases">
        <authorList>
            <person name="Nowell W R."/>
        </authorList>
    </citation>
    <scope>NUCLEOTIDE SEQUENCE</scope>
</reference>
<evidence type="ECO:0000256" key="1">
    <source>
        <dbReference type="SAM" id="MobiDB-lite"/>
    </source>
</evidence>
<feature type="non-terminal residue" evidence="2">
    <location>
        <position position="1"/>
    </location>
</feature>
<feature type="compositionally biased region" description="Basic residues" evidence="1">
    <location>
        <begin position="41"/>
        <end position="56"/>
    </location>
</feature>
<evidence type="ECO:0000313" key="2">
    <source>
        <dbReference type="EMBL" id="CAF4497518.1"/>
    </source>
</evidence>
<dbReference type="SUPFAM" id="SSF75399">
    <property type="entry name" value="Plakin repeat"/>
    <property type="match status" value="3"/>
</dbReference>
<name>A0A8S2XH56_9BILA</name>
<dbReference type="Proteomes" id="UP000681722">
    <property type="component" value="Unassembled WGS sequence"/>
</dbReference>
<organism evidence="2 3">
    <name type="scientific">Didymodactylos carnosus</name>
    <dbReference type="NCBI Taxonomy" id="1234261"/>
    <lineage>
        <taxon>Eukaryota</taxon>
        <taxon>Metazoa</taxon>
        <taxon>Spiralia</taxon>
        <taxon>Gnathifera</taxon>
        <taxon>Rotifera</taxon>
        <taxon>Eurotatoria</taxon>
        <taxon>Bdelloidea</taxon>
        <taxon>Philodinida</taxon>
        <taxon>Philodinidae</taxon>
        <taxon>Didymodactylos</taxon>
    </lineage>
</organism>
<feature type="region of interest" description="Disordered" evidence="1">
    <location>
        <begin position="22"/>
        <end position="71"/>
    </location>
</feature>
<dbReference type="InterPro" id="IPR035915">
    <property type="entry name" value="Plakin_repeat_sf"/>
</dbReference>
<protein>
    <submittedName>
        <fullName evidence="2">Uncharacterized protein</fullName>
    </submittedName>
</protein>
<proteinExistence type="predicted"/>
<dbReference type="EMBL" id="CAJOBC010105422">
    <property type="protein sequence ID" value="CAF4497518.1"/>
    <property type="molecule type" value="Genomic_DNA"/>
</dbReference>
<evidence type="ECO:0000313" key="3">
    <source>
        <dbReference type="Proteomes" id="UP000681722"/>
    </source>
</evidence>
<sequence>YHLPIEQIESVIQLNRGTLSSRYTISPIPSSDEENEPEHNRKYHHHHHHHHHHRHRQREDGSTISSSHNSHYDTAISPQTNIFIGDAQLIHPPSSKSSISLKQAIENGLFNIEKWCFIDNENKCYLTMDDAEKSGWISKQMKEHFEQPCGLLNDQKDELTLKNAIRLGLIDLKTNSLMNLKLNQQILDINNSVNNYLFSLNNGRERYLNLVYIQLETHPRLKRFATLNGSFETRLTLTDCLELDLIDLQTGYFINPTNGFTMPLSEATKKGFLHSDINEIVLSHTQEKITLSEALESGIITSPNGYYFDLTTKQQLTLTDALKHRLLEKPYTLSMAFVNDMIDHNNQILSFRTGKRLTLADAIKRNILDDHTKHIIHPVTKKLLSLIEAQKINLITIDGYVIDPNTKQKQTLYDCVRTNRIQLVTLKPTCKGALIKDTTILTTTNSDQQQRLISLGEAIPKGLIDLNKNLYIDKQRGNRITIDQAIEMGYIVETFQTDVMKDSGLI</sequence>